<keyword evidence="1" id="KW-1133">Transmembrane helix</keyword>
<keyword evidence="1" id="KW-0812">Transmembrane</keyword>
<evidence type="ECO:0000313" key="2">
    <source>
        <dbReference type="EMBL" id="MEB3751470.1"/>
    </source>
</evidence>
<dbReference type="EMBL" id="JPYA02000002">
    <property type="protein sequence ID" value="MEB3751470.1"/>
    <property type="molecule type" value="Genomic_DNA"/>
</dbReference>
<dbReference type="Proteomes" id="UP000029267">
    <property type="component" value="Unassembled WGS sequence"/>
</dbReference>
<feature type="transmembrane region" description="Helical" evidence="1">
    <location>
        <begin position="161"/>
        <end position="182"/>
    </location>
</feature>
<name>A0ABU6BI41_9BACL</name>
<reference evidence="2 3" key="1">
    <citation type="journal article" date="2014" name="Genome Announc.">
        <title>Draft Genome Sequence of Geobacillus icigianus Strain G1w1T Isolated from Hot Springs in the Valley of Geysers, Kamchatka (Russian Federation).</title>
        <authorList>
            <person name="Bryanskaya A.V."/>
            <person name="Rozanov A.S."/>
            <person name="Logacheva M.D."/>
            <person name="Kotenko A.V."/>
            <person name="Peltek S.E."/>
        </authorList>
    </citation>
    <scope>NUCLEOTIDE SEQUENCE [LARGE SCALE GENOMIC DNA]</scope>
    <source>
        <strain evidence="2 3">G1w1</strain>
    </source>
</reference>
<accession>A0ABU6BI41</accession>
<evidence type="ECO:0000313" key="3">
    <source>
        <dbReference type="Proteomes" id="UP000029267"/>
    </source>
</evidence>
<feature type="transmembrane region" description="Helical" evidence="1">
    <location>
        <begin position="96"/>
        <end position="125"/>
    </location>
</feature>
<evidence type="ECO:0008006" key="4">
    <source>
        <dbReference type="Google" id="ProtNLM"/>
    </source>
</evidence>
<feature type="transmembrane region" description="Helical" evidence="1">
    <location>
        <begin position="233"/>
        <end position="252"/>
    </location>
</feature>
<comment type="caution">
    <text evidence="2">The sequence shown here is derived from an EMBL/GenBank/DDBJ whole genome shotgun (WGS) entry which is preliminary data.</text>
</comment>
<evidence type="ECO:0000256" key="1">
    <source>
        <dbReference type="SAM" id="Phobius"/>
    </source>
</evidence>
<protein>
    <recommendedName>
        <fullName evidence="4">ABC transporter permease</fullName>
    </recommendedName>
</protein>
<keyword evidence="1" id="KW-0472">Membrane</keyword>
<feature type="transmembrane region" description="Helical" evidence="1">
    <location>
        <begin position="189"/>
        <end position="213"/>
    </location>
</feature>
<proteinExistence type="predicted"/>
<organism evidence="2 3">
    <name type="scientific">Geobacillus icigianus</name>
    <dbReference type="NCBI Taxonomy" id="1430331"/>
    <lineage>
        <taxon>Bacteria</taxon>
        <taxon>Bacillati</taxon>
        <taxon>Bacillota</taxon>
        <taxon>Bacilli</taxon>
        <taxon>Bacillales</taxon>
        <taxon>Anoxybacillaceae</taxon>
        <taxon>Geobacillus</taxon>
    </lineage>
</organism>
<feature type="transmembrane region" description="Helical" evidence="1">
    <location>
        <begin position="57"/>
        <end position="75"/>
    </location>
</feature>
<feature type="transmembrane region" description="Helical" evidence="1">
    <location>
        <begin position="20"/>
        <end position="37"/>
    </location>
</feature>
<gene>
    <name evidence="2" type="ORF">EP10_002311</name>
</gene>
<keyword evidence="3" id="KW-1185">Reference proteome</keyword>
<sequence>MLHHQLMVELKRALTKKNILFWLGLIVLLPTARFYMVKDGYQFYKPIEVFHETVSGIIPLLFPVIAIIIYLPSFLQEQRNKFITYTRTRVPLHTYIISKGLINALLTGLVIFLLIFLPFVFIVYFEQKLGIIHYSSSNEHMRIPAVTFSQFLSYGEFTYGLVYSLWVALNGVVYSTIAFLLLLNVSNPFVALSIPFLFYQLFNFVTGLLNFAVFSPLSTIFPFNIEQQPLWTVFVPFSLLLIILTIVLVFSIRNENEWMI</sequence>
<dbReference type="RefSeq" id="WP_033018164.1">
    <property type="nucleotide sequence ID" value="NZ_JPYA02000002.1"/>
</dbReference>